<dbReference type="OrthoDB" id="9774495at2"/>
<dbReference type="Proteomes" id="UP000248021">
    <property type="component" value="Unassembled WGS sequence"/>
</dbReference>
<name>A0A2V3TZS4_9HYPH</name>
<dbReference type="EMBL" id="QJJK01000010">
    <property type="protein sequence ID" value="PXW55126.1"/>
    <property type="molecule type" value="Genomic_DNA"/>
</dbReference>
<dbReference type="GO" id="GO:0005829">
    <property type="term" value="C:cytosol"/>
    <property type="evidence" value="ECO:0007669"/>
    <property type="project" value="TreeGrafter"/>
</dbReference>
<dbReference type="GO" id="GO:0008732">
    <property type="term" value="F:L-allo-threonine aldolase activity"/>
    <property type="evidence" value="ECO:0007669"/>
    <property type="project" value="TreeGrafter"/>
</dbReference>
<evidence type="ECO:0000256" key="1">
    <source>
        <dbReference type="ARBA" id="ARBA00001933"/>
    </source>
</evidence>
<dbReference type="NCBIfam" id="NF041359">
    <property type="entry name" value="GntG_guanitoxin"/>
    <property type="match status" value="1"/>
</dbReference>
<comment type="caution">
    <text evidence="7">The sequence shown here is derived from an EMBL/GenBank/DDBJ whole genome shotgun (WGS) entry which is preliminary data.</text>
</comment>
<dbReference type="InterPro" id="IPR001597">
    <property type="entry name" value="ArAA_b-elim_lyase/Thr_aldolase"/>
</dbReference>
<dbReference type="InterPro" id="IPR023603">
    <property type="entry name" value="Low_specificity_L-TA-like"/>
</dbReference>
<gene>
    <name evidence="7" type="ORF">C7450_11065</name>
</gene>
<dbReference type="RefSeq" id="WP_110376729.1">
    <property type="nucleotide sequence ID" value="NZ_JAHBRY010000003.1"/>
</dbReference>
<evidence type="ECO:0000313" key="7">
    <source>
        <dbReference type="EMBL" id="PXW55126.1"/>
    </source>
</evidence>
<proteinExistence type="inferred from homology"/>
<dbReference type="Gene3D" id="3.90.1150.10">
    <property type="entry name" value="Aspartate Aminotransferase, domain 1"/>
    <property type="match status" value="1"/>
</dbReference>
<dbReference type="InterPro" id="IPR015421">
    <property type="entry name" value="PyrdxlP-dep_Trfase_major"/>
</dbReference>
<feature type="domain" description="Aromatic amino acid beta-eliminating lyase/threonine aldolase" evidence="6">
    <location>
        <begin position="12"/>
        <end position="291"/>
    </location>
</feature>
<organism evidence="7 8">
    <name type="scientific">Chelatococcus asaccharovorans</name>
    <dbReference type="NCBI Taxonomy" id="28210"/>
    <lineage>
        <taxon>Bacteria</taxon>
        <taxon>Pseudomonadati</taxon>
        <taxon>Pseudomonadota</taxon>
        <taxon>Alphaproteobacteria</taxon>
        <taxon>Hyphomicrobiales</taxon>
        <taxon>Chelatococcaceae</taxon>
        <taxon>Chelatococcus</taxon>
    </lineage>
</organism>
<evidence type="ECO:0000313" key="8">
    <source>
        <dbReference type="Proteomes" id="UP000248021"/>
    </source>
</evidence>
<dbReference type="SUPFAM" id="SSF53383">
    <property type="entry name" value="PLP-dependent transferases"/>
    <property type="match status" value="1"/>
</dbReference>
<dbReference type="GO" id="GO:0006567">
    <property type="term" value="P:L-threonine catabolic process"/>
    <property type="evidence" value="ECO:0007669"/>
    <property type="project" value="TreeGrafter"/>
</dbReference>
<feature type="modified residue" description="N6-(pyridoxal phosphate)lysine" evidence="5">
    <location>
        <position position="208"/>
    </location>
</feature>
<keyword evidence="4" id="KW-0663">Pyridoxal phosphate</keyword>
<dbReference type="InterPro" id="IPR015424">
    <property type="entry name" value="PyrdxlP-dep_Trfase"/>
</dbReference>
<dbReference type="PIRSF" id="PIRSF017617">
    <property type="entry name" value="Thr_aldolase"/>
    <property type="match status" value="1"/>
</dbReference>
<comment type="similarity">
    <text evidence="2">Belongs to the threonine aldolase family.</text>
</comment>
<dbReference type="AlphaFoldDB" id="A0A2V3TZS4"/>
<dbReference type="PANTHER" id="PTHR48097:SF9">
    <property type="entry name" value="L-THREONINE ALDOLASE"/>
    <property type="match status" value="1"/>
</dbReference>
<dbReference type="GO" id="GO:0006545">
    <property type="term" value="P:glycine biosynthetic process"/>
    <property type="evidence" value="ECO:0007669"/>
    <property type="project" value="TreeGrafter"/>
</dbReference>
<evidence type="ECO:0000259" key="6">
    <source>
        <dbReference type="Pfam" id="PF01212"/>
    </source>
</evidence>
<dbReference type="Gene3D" id="3.40.640.10">
    <property type="entry name" value="Type I PLP-dependent aspartate aminotransferase-like (Major domain)"/>
    <property type="match status" value="1"/>
</dbReference>
<dbReference type="Pfam" id="PF01212">
    <property type="entry name" value="Beta_elim_lyase"/>
    <property type="match status" value="1"/>
</dbReference>
<evidence type="ECO:0000256" key="4">
    <source>
        <dbReference type="ARBA" id="ARBA00022898"/>
    </source>
</evidence>
<sequence>MPDTGPHAAIVDLRSDLLSPPSPAVVAAMQAALAAAPEFELRGDDHESALERKAAALLGKEDALFFPTCTMANLCAAMLAGRQGGLLLVPEDCHVLTSEEGGASSLAGLDVVVLRGVMTDPEQWARALAQDDGSRAGPALVWLENTHNRQGGLPLPADQTRAIAEMARHRGVRSHLDGARLFNAAIALGVRPDAIAAGFDTVSISLNKGLGAPVGAMLAGSRDLIRQAVTIRQRLGGGMRPSATLCAPALAALDSWPEIARDHALAHLLWREIGEDAAIAEPATNIVMIRLAGEGAAEVLRRRLADTGVMALCLEPQVLRLVTHRGLTEAGIRRAAAIIRSILNSFRDTETTQ</sequence>
<evidence type="ECO:0000256" key="5">
    <source>
        <dbReference type="PIRSR" id="PIRSR017617-1"/>
    </source>
</evidence>
<protein>
    <submittedName>
        <fullName evidence="7">L-threonine aldolase</fullName>
    </submittedName>
</protein>
<dbReference type="PANTHER" id="PTHR48097">
    <property type="entry name" value="L-THREONINE ALDOLASE-RELATED"/>
    <property type="match status" value="1"/>
</dbReference>
<reference evidence="7 8" key="1">
    <citation type="submission" date="2018-05" db="EMBL/GenBank/DDBJ databases">
        <title>Genomic Encyclopedia of Type Strains, Phase IV (KMG-IV): sequencing the most valuable type-strain genomes for metagenomic binning, comparative biology and taxonomic classification.</title>
        <authorList>
            <person name="Goeker M."/>
        </authorList>
    </citation>
    <scope>NUCLEOTIDE SEQUENCE [LARGE SCALE GENOMIC DNA]</scope>
    <source>
        <strain evidence="7 8">DSM 6462</strain>
    </source>
</reference>
<keyword evidence="8" id="KW-1185">Reference proteome</keyword>
<dbReference type="InterPro" id="IPR015422">
    <property type="entry name" value="PyrdxlP-dep_Trfase_small"/>
</dbReference>
<evidence type="ECO:0000256" key="2">
    <source>
        <dbReference type="ARBA" id="ARBA00006966"/>
    </source>
</evidence>
<accession>A0A2V3TZS4</accession>
<comment type="subunit">
    <text evidence="3">Homotetramer.</text>
</comment>
<comment type="cofactor">
    <cofactor evidence="1">
        <name>pyridoxal 5'-phosphate</name>
        <dbReference type="ChEBI" id="CHEBI:597326"/>
    </cofactor>
</comment>
<evidence type="ECO:0000256" key="3">
    <source>
        <dbReference type="ARBA" id="ARBA00011881"/>
    </source>
</evidence>